<dbReference type="PROSITE" id="PS50977">
    <property type="entry name" value="HTH_TETR_2"/>
    <property type="match status" value="1"/>
</dbReference>
<keyword evidence="1 2" id="KW-0238">DNA-binding</keyword>
<dbReference type="EMBL" id="FOOH01000037">
    <property type="protein sequence ID" value="SFG20197.1"/>
    <property type="molecule type" value="Genomic_DNA"/>
</dbReference>
<evidence type="ECO:0000256" key="1">
    <source>
        <dbReference type="ARBA" id="ARBA00023125"/>
    </source>
</evidence>
<sequence>MHEITEKVKEDILKNAADLFLRLGFKSVTMDDIAQQMAISKKTIYAHFSTKTKLVKATVEYLIKEIEQGISILSAKKLNPIVESYEMKKYAMQMLKNEKSSPQFQLKKYYPEVYYPLRDKQFEIVQRIVIDNLERGITTGHYKGDIPISFVSRIYFVGMLGIKDKNLFPEDEYSNAKLMDYFLRYHLNSICTQKGLNTLEELIKTNKQKNEI</sequence>
<dbReference type="PANTHER" id="PTHR43479">
    <property type="entry name" value="ACREF/ENVCD OPERON REPRESSOR-RELATED"/>
    <property type="match status" value="1"/>
</dbReference>
<dbReference type="PRINTS" id="PR00455">
    <property type="entry name" value="HTHTETR"/>
</dbReference>
<dbReference type="Gene3D" id="1.10.357.10">
    <property type="entry name" value="Tetracycline Repressor, domain 2"/>
    <property type="match status" value="1"/>
</dbReference>
<gene>
    <name evidence="4" type="ORF">SAMN04488033_1375</name>
</gene>
<dbReference type="PANTHER" id="PTHR43479:SF11">
    <property type="entry name" value="ACREF_ENVCD OPERON REPRESSOR-RELATED"/>
    <property type="match status" value="1"/>
</dbReference>
<dbReference type="InterPro" id="IPR050624">
    <property type="entry name" value="HTH-type_Tx_Regulator"/>
</dbReference>
<proteinExistence type="predicted"/>
<evidence type="ECO:0000259" key="3">
    <source>
        <dbReference type="PROSITE" id="PS50977"/>
    </source>
</evidence>
<organism evidence="4 5">
    <name type="scientific">Salegentibacter agarivorans</name>
    <dbReference type="NCBI Taxonomy" id="345907"/>
    <lineage>
        <taxon>Bacteria</taxon>
        <taxon>Pseudomonadati</taxon>
        <taxon>Bacteroidota</taxon>
        <taxon>Flavobacteriia</taxon>
        <taxon>Flavobacteriales</taxon>
        <taxon>Flavobacteriaceae</taxon>
        <taxon>Salegentibacter</taxon>
    </lineage>
</organism>
<accession>A0A1I2Q1T0</accession>
<protein>
    <submittedName>
        <fullName evidence="4">Transcriptional regulator, TetR family</fullName>
    </submittedName>
</protein>
<dbReference type="Proteomes" id="UP000199116">
    <property type="component" value="Unassembled WGS sequence"/>
</dbReference>
<keyword evidence="5" id="KW-1185">Reference proteome</keyword>
<evidence type="ECO:0000313" key="4">
    <source>
        <dbReference type="EMBL" id="SFG20197.1"/>
    </source>
</evidence>
<dbReference type="GO" id="GO:0003677">
    <property type="term" value="F:DNA binding"/>
    <property type="evidence" value="ECO:0007669"/>
    <property type="project" value="UniProtKB-UniRule"/>
</dbReference>
<name>A0A1I2Q1T0_9FLAO</name>
<dbReference type="InterPro" id="IPR001647">
    <property type="entry name" value="HTH_TetR"/>
</dbReference>
<feature type="DNA-binding region" description="H-T-H motif" evidence="2">
    <location>
        <begin position="29"/>
        <end position="48"/>
    </location>
</feature>
<evidence type="ECO:0000256" key="2">
    <source>
        <dbReference type="PROSITE-ProRule" id="PRU00335"/>
    </source>
</evidence>
<dbReference type="SUPFAM" id="SSF46689">
    <property type="entry name" value="Homeodomain-like"/>
    <property type="match status" value="1"/>
</dbReference>
<reference evidence="5" key="1">
    <citation type="submission" date="2016-10" db="EMBL/GenBank/DDBJ databases">
        <authorList>
            <person name="Varghese N."/>
            <person name="Submissions S."/>
        </authorList>
    </citation>
    <scope>NUCLEOTIDE SEQUENCE [LARGE SCALE GENOMIC DNA]</scope>
    <source>
        <strain evidence="5">DSM 23515</strain>
    </source>
</reference>
<evidence type="ECO:0000313" key="5">
    <source>
        <dbReference type="Proteomes" id="UP000199116"/>
    </source>
</evidence>
<dbReference type="Pfam" id="PF00440">
    <property type="entry name" value="TetR_N"/>
    <property type="match status" value="1"/>
</dbReference>
<dbReference type="AlphaFoldDB" id="A0A1I2Q1T0"/>
<dbReference type="InterPro" id="IPR009057">
    <property type="entry name" value="Homeodomain-like_sf"/>
</dbReference>
<feature type="domain" description="HTH tetR-type" evidence="3">
    <location>
        <begin position="6"/>
        <end position="66"/>
    </location>
</feature>